<evidence type="ECO:0000313" key="3">
    <source>
        <dbReference type="EMBL" id="EPQ58566.1"/>
    </source>
</evidence>
<dbReference type="AlphaFoldDB" id="S7QFG3"/>
<dbReference type="STRING" id="670483.S7QFG3"/>
<dbReference type="EMBL" id="KB469298">
    <property type="protein sequence ID" value="EPQ58566.1"/>
    <property type="molecule type" value="Genomic_DNA"/>
</dbReference>
<evidence type="ECO:0000313" key="4">
    <source>
        <dbReference type="Proteomes" id="UP000030669"/>
    </source>
</evidence>
<feature type="compositionally biased region" description="Polar residues" evidence="1">
    <location>
        <begin position="139"/>
        <end position="153"/>
    </location>
</feature>
<feature type="compositionally biased region" description="Polar residues" evidence="1">
    <location>
        <begin position="160"/>
        <end position="172"/>
    </location>
</feature>
<feature type="compositionally biased region" description="Acidic residues" evidence="1">
    <location>
        <begin position="48"/>
        <end position="58"/>
    </location>
</feature>
<dbReference type="Pfam" id="PF10544">
    <property type="entry name" value="T5orf172"/>
    <property type="match status" value="1"/>
</dbReference>
<protein>
    <recommendedName>
        <fullName evidence="2">Bacteriophage T5 Orf172 DNA-binding domain-containing protein</fullName>
    </recommendedName>
</protein>
<feature type="compositionally biased region" description="Low complexity" evidence="1">
    <location>
        <begin position="25"/>
        <end position="39"/>
    </location>
</feature>
<dbReference type="Proteomes" id="UP000030669">
    <property type="component" value="Unassembled WGS sequence"/>
</dbReference>
<dbReference type="GeneID" id="19301473"/>
<proteinExistence type="predicted"/>
<dbReference type="OrthoDB" id="2417614at2759"/>
<feature type="region of interest" description="Disordered" evidence="1">
    <location>
        <begin position="18"/>
        <end position="212"/>
    </location>
</feature>
<feature type="domain" description="Bacteriophage T5 Orf172 DNA-binding" evidence="2">
    <location>
        <begin position="287"/>
        <end position="382"/>
    </location>
</feature>
<dbReference type="PANTHER" id="PTHR28094:SF1">
    <property type="entry name" value="MEIOTICALLY UP-REGULATED GENE 113 PROTEIN"/>
    <property type="match status" value="1"/>
</dbReference>
<dbReference type="KEGG" id="gtr:GLOTRDRAFT_127064"/>
<accession>S7QFG3</accession>
<keyword evidence="4" id="KW-1185">Reference proteome</keyword>
<sequence>MELIGQVTVYLQQLTIGSEAERQPPARSLRSSRGRGAAPLSAVHEDVPLEDIDDELDSDSSPYTPTSEDEDESYAPPVTQSAPVTPLRRSPRLSTPAHPPALAPPSSVHRTSARRNSRSNAQPAPSPRTSARKARASLPSPSGQAPTHSSPPSDSDEKSQPPQRSSARNARQSLPILPSQEAAPLCASVSESESDGQDKPEQVQCRSHTQSGARCSREVTVPLWKRKDLVLCTQHVKILLSQEFFRSPRTHKQVEYSEFVKKYLSHNTQVALRDILDRALSQADEEGYIYAYQVKHDSETQDSETHGSETHAYVKVGRTKNPWERVSQWCKQCPNTAPQLLGCWPFPPGNERQSALPGLLEVGPPSPWCHRLEQLVHLELEDLAEGGAYLKPGWPELGAQEPGTSRSRTTRGRLAGECSDCMKKHREIFAFQCVKEGGGRVDVWEVVVKPVIERWGDYVRRHYQDP</sequence>
<name>S7QFG3_GLOTA</name>
<dbReference type="InterPro" id="IPR053006">
    <property type="entry name" value="Meiosis_regulatory"/>
</dbReference>
<dbReference type="eggNOG" id="ENOG502QWMU">
    <property type="taxonomic scope" value="Eukaryota"/>
</dbReference>
<organism evidence="3 4">
    <name type="scientific">Gloeophyllum trabeum (strain ATCC 11539 / FP-39264 / Madison 617)</name>
    <name type="common">Brown rot fungus</name>
    <dbReference type="NCBI Taxonomy" id="670483"/>
    <lineage>
        <taxon>Eukaryota</taxon>
        <taxon>Fungi</taxon>
        <taxon>Dikarya</taxon>
        <taxon>Basidiomycota</taxon>
        <taxon>Agaricomycotina</taxon>
        <taxon>Agaricomycetes</taxon>
        <taxon>Gloeophyllales</taxon>
        <taxon>Gloeophyllaceae</taxon>
        <taxon>Gloeophyllum</taxon>
    </lineage>
</organism>
<reference evidence="3 4" key="1">
    <citation type="journal article" date="2012" name="Science">
        <title>The Paleozoic origin of enzymatic lignin decomposition reconstructed from 31 fungal genomes.</title>
        <authorList>
            <person name="Floudas D."/>
            <person name="Binder M."/>
            <person name="Riley R."/>
            <person name="Barry K."/>
            <person name="Blanchette R.A."/>
            <person name="Henrissat B."/>
            <person name="Martinez A.T."/>
            <person name="Otillar R."/>
            <person name="Spatafora J.W."/>
            <person name="Yadav J.S."/>
            <person name="Aerts A."/>
            <person name="Benoit I."/>
            <person name="Boyd A."/>
            <person name="Carlson A."/>
            <person name="Copeland A."/>
            <person name="Coutinho P.M."/>
            <person name="de Vries R.P."/>
            <person name="Ferreira P."/>
            <person name="Findley K."/>
            <person name="Foster B."/>
            <person name="Gaskell J."/>
            <person name="Glotzer D."/>
            <person name="Gorecki P."/>
            <person name="Heitman J."/>
            <person name="Hesse C."/>
            <person name="Hori C."/>
            <person name="Igarashi K."/>
            <person name="Jurgens J.A."/>
            <person name="Kallen N."/>
            <person name="Kersten P."/>
            <person name="Kohler A."/>
            <person name="Kuees U."/>
            <person name="Kumar T.K.A."/>
            <person name="Kuo A."/>
            <person name="LaButti K."/>
            <person name="Larrondo L.F."/>
            <person name="Lindquist E."/>
            <person name="Ling A."/>
            <person name="Lombard V."/>
            <person name="Lucas S."/>
            <person name="Lundell T."/>
            <person name="Martin R."/>
            <person name="McLaughlin D.J."/>
            <person name="Morgenstern I."/>
            <person name="Morin E."/>
            <person name="Murat C."/>
            <person name="Nagy L.G."/>
            <person name="Nolan M."/>
            <person name="Ohm R.A."/>
            <person name="Patyshakuliyeva A."/>
            <person name="Rokas A."/>
            <person name="Ruiz-Duenas F.J."/>
            <person name="Sabat G."/>
            <person name="Salamov A."/>
            <person name="Samejima M."/>
            <person name="Schmutz J."/>
            <person name="Slot J.C."/>
            <person name="St John F."/>
            <person name="Stenlid J."/>
            <person name="Sun H."/>
            <person name="Sun S."/>
            <person name="Syed K."/>
            <person name="Tsang A."/>
            <person name="Wiebenga A."/>
            <person name="Young D."/>
            <person name="Pisabarro A."/>
            <person name="Eastwood D.C."/>
            <person name="Martin F."/>
            <person name="Cullen D."/>
            <person name="Grigoriev I.V."/>
            <person name="Hibbett D.S."/>
        </authorList>
    </citation>
    <scope>NUCLEOTIDE SEQUENCE [LARGE SCALE GENOMIC DNA]</scope>
    <source>
        <strain evidence="3 4">ATCC 11539</strain>
    </source>
</reference>
<evidence type="ECO:0000256" key="1">
    <source>
        <dbReference type="SAM" id="MobiDB-lite"/>
    </source>
</evidence>
<gene>
    <name evidence="3" type="ORF">GLOTRDRAFT_127064</name>
</gene>
<dbReference type="RefSeq" id="XP_007863712.1">
    <property type="nucleotide sequence ID" value="XM_007865521.1"/>
</dbReference>
<dbReference type="PANTHER" id="PTHR28094">
    <property type="entry name" value="MEIOTICALLY UP-REGULATED GENE 113 PROTEIN"/>
    <property type="match status" value="1"/>
</dbReference>
<evidence type="ECO:0000259" key="2">
    <source>
        <dbReference type="Pfam" id="PF10544"/>
    </source>
</evidence>
<dbReference type="InterPro" id="IPR018306">
    <property type="entry name" value="Phage_T5_Orf172_DNA-bd"/>
</dbReference>
<dbReference type="HOGENOM" id="CLU_020641_1_0_1"/>
<dbReference type="OMA" id="YKGREWD"/>